<dbReference type="GO" id="GO:0000390">
    <property type="term" value="P:spliceosomal complex disassembly"/>
    <property type="evidence" value="ECO:0007669"/>
    <property type="project" value="InterPro"/>
</dbReference>
<dbReference type="SMART" id="SM00443">
    <property type="entry name" value="G_patch"/>
    <property type="match status" value="1"/>
</dbReference>
<keyword evidence="6" id="KW-1185">Reference proteome</keyword>
<dbReference type="InterPro" id="IPR045211">
    <property type="entry name" value="TFP11/STIP/Ntr1"/>
</dbReference>
<feature type="compositionally biased region" description="Gly residues" evidence="3">
    <location>
        <begin position="69"/>
        <end position="80"/>
    </location>
</feature>
<feature type="domain" description="G-patch" evidence="4">
    <location>
        <begin position="54"/>
        <end position="100"/>
    </location>
</feature>
<dbReference type="AlphaFoldDB" id="A0A6A6S3X7"/>
<organism evidence="5 6">
    <name type="scientific">Massarina eburnea CBS 473.64</name>
    <dbReference type="NCBI Taxonomy" id="1395130"/>
    <lineage>
        <taxon>Eukaryota</taxon>
        <taxon>Fungi</taxon>
        <taxon>Dikarya</taxon>
        <taxon>Ascomycota</taxon>
        <taxon>Pezizomycotina</taxon>
        <taxon>Dothideomycetes</taxon>
        <taxon>Pleosporomycetidae</taxon>
        <taxon>Pleosporales</taxon>
        <taxon>Massarineae</taxon>
        <taxon>Massarinaceae</taxon>
        <taxon>Massarina</taxon>
    </lineage>
</organism>
<dbReference type="GO" id="GO:0071008">
    <property type="term" value="C:U2-type post-mRNA release spliceosomal complex"/>
    <property type="evidence" value="ECO:0007669"/>
    <property type="project" value="TreeGrafter"/>
</dbReference>
<dbReference type="InterPro" id="IPR000467">
    <property type="entry name" value="G_patch_dom"/>
</dbReference>
<dbReference type="Pfam" id="PF07842">
    <property type="entry name" value="GCFC"/>
    <property type="match status" value="1"/>
</dbReference>
<feature type="coiled-coil region" evidence="2">
    <location>
        <begin position="222"/>
        <end position="259"/>
    </location>
</feature>
<feature type="compositionally biased region" description="Basic and acidic residues" evidence="3">
    <location>
        <begin position="35"/>
        <end position="48"/>
    </location>
</feature>
<sequence length="703" mass="79011">MRRDRDRDHAHAHANQPTMDRPDMDDDQPKRKRTFRQDVARKKTKNDEAPSGSFSGFGAKMMAKMGYRSGEGLGKDGGGIRTNIEVKLRDRGVGIGAGGSEKTKQQKEEERRRKEEAGDKYEDSSEEEKKRRKKKKGTSTGASTPGAPASRPKKTVFQMEAEIEAAGIHVPQSLMLASGESMSTSAISLRGTDVPFQSSAVSRAQNELIHYANAAHANVEQEKDIEQQMDQLDAELDALDVAMDEIRDISSQLQSLRGEKDWEVLAQGIRALQQTYPSRGFDKEAVALVHPLFVQAMSDWDASSGDTLPIVAKAFQGIRSVIDPSSRASEQPFADAGRQKRSTPYESLMLLFFNQLHTALLQLQPDHDKSASAFLLVFQEWKSLLPPFIHRRTLREIERRISATLEQWNARKKGLPQWVFSWLPYCAVWSGTLKSKIKTVFQAWSINKGVIPGIQLWRKAFPREIDQLLINIFLPRLAKHLANFEIDPSNQSLDLLNEVLAWTDVLSARVVAELIHVEFFEKKFMPVLHSWLTYENRNLAEISAWLTWWREEVFPKEFAKVQTHETDWNAAYSLVNASLDLESEGKGLETLQLPAVEPVHSPPGTPNFSKSVNKEPARQDVAELTFKDVVESWCADEDLLLMPLRKADEATGFPLFRITASATGKGGVVVYFKGDVIYTQNKKDKNVWDPAGLDANLISKAEG</sequence>
<protein>
    <recommendedName>
        <fullName evidence="4">G-patch domain-containing protein</fullName>
    </recommendedName>
</protein>
<evidence type="ECO:0000256" key="3">
    <source>
        <dbReference type="SAM" id="MobiDB-lite"/>
    </source>
</evidence>
<name>A0A6A6S3X7_9PLEO</name>
<feature type="non-terminal residue" evidence="5">
    <location>
        <position position="703"/>
    </location>
</feature>
<feature type="region of interest" description="Disordered" evidence="3">
    <location>
        <begin position="1"/>
        <end position="154"/>
    </location>
</feature>
<feature type="compositionally biased region" description="Basic and acidic residues" evidence="3">
    <location>
        <begin position="1"/>
        <end position="11"/>
    </location>
</feature>
<keyword evidence="2" id="KW-0175">Coiled coil</keyword>
<comment type="similarity">
    <text evidence="1">Belongs to the TFP11/STIP family.</text>
</comment>
<feature type="compositionally biased region" description="Low complexity" evidence="3">
    <location>
        <begin position="138"/>
        <end position="150"/>
    </location>
</feature>
<dbReference type="OrthoDB" id="4822at2759"/>
<dbReference type="PANTHER" id="PTHR23329">
    <property type="entry name" value="TUFTELIN-INTERACTING PROTEIN 11-RELATED"/>
    <property type="match status" value="1"/>
</dbReference>
<dbReference type="EMBL" id="MU006781">
    <property type="protein sequence ID" value="KAF2642616.1"/>
    <property type="molecule type" value="Genomic_DNA"/>
</dbReference>
<dbReference type="Proteomes" id="UP000799753">
    <property type="component" value="Unassembled WGS sequence"/>
</dbReference>
<accession>A0A6A6S3X7</accession>
<evidence type="ECO:0000256" key="1">
    <source>
        <dbReference type="ARBA" id="ARBA00010900"/>
    </source>
</evidence>
<dbReference type="GO" id="GO:0003676">
    <property type="term" value="F:nucleic acid binding"/>
    <property type="evidence" value="ECO:0007669"/>
    <property type="project" value="InterPro"/>
</dbReference>
<dbReference type="InterPro" id="IPR022783">
    <property type="entry name" value="GCFC_dom"/>
</dbReference>
<dbReference type="PANTHER" id="PTHR23329:SF1">
    <property type="entry name" value="TUFTELIN-INTERACTING PROTEIN 11"/>
    <property type="match status" value="1"/>
</dbReference>
<dbReference type="PROSITE" id="PS50174">
    <property type="entry name" value="G_PATCH"/>
    <property type="match status" value="1"/>
</dbReference>
<evidence type="ECO:0000313" key="5">
    <source>
        <dbReference type="EMBL" id="KAF2642616.1"/>
    </source>
</evidence>
<feature type="compositionally biased region" description="Basic and acidic residues" evidence="3">
    <location>
        <begin position="101"/>
        <end position="129"/>
    </location>
</feature>
<gene>
    <name evidence="5" type="ORF">P280DRAFT_467942</name>
</gene>
<evidence type="ECO:0000256" key="2">
    <source>
        <dbReference type="SAM" id="Coils"/>
    </source>
</evidence>
<evidence type="ECO:0000313" key="6">
    <source>
        <dbReference type="Proteomes" id="UP000799753"/>
    </source>
</evidence>
<reference evidence="5" key="1">
    <citation type="journal article" date="2020" name="Stud. Mycol.">
        <title>101 Dothideomycetes genomes: a test case for predicting lifestyles and emergence of pathogens.</title>
        <authorList>
            <person name="Haridas S."/>
            <person name="Albert R."/>
            <person name="Binder M."/>
            <person name="Bloem J."/>
            <person name="Labutti K."/>
            <person name="Salamov A."/>
            <person name="Andreopoulos B."/>
            <person name="Baker S."/>
            <person name="Barry K."/>
            <person name="Bills G."/>
            <person name="Bluhm B."/>
            <person name="Cannon C."/>
            <person name="Castanera R."/>
            <person name="Culley D."/>
            <person name="Daum C."/>
            <person name="Ezra D."/>
            <person name="Gonzalez J."/>
            <person name="Henrissat B."/>
            <person name="Kuo A."/>
            <person name="Liang C."/>
            <person name="Lipzen A."/>
            <person name="Lutzoni F."/>
            <person name="Magnuson J."/>
            <person name="Mondo S."/>
            <person name="Nolan M."/>
            <person name="Ohm R."/>
            <person name="Pangilinan J."/>
            <person name="Park H.-J."/>
            <person name="Ramirez L."/>
            <person name="Alfaro M."/>
            <person name="Sun H."/>
            <person name="Tritt A."/>
            <person name="Yoshinaga Y."/>
            <person name="Zwiers L.-H."/>
            <person name="Turgeon B."/>
            <person name="Goodwin S."/>
            <person name="Spatafora J."/>
            <person name="Crous P."/>
            <person name="Grigoriev I."/>
        </authorList>
    </citation>
    <scope>NUCLEOTIDE SEQUENCE</scope>
    <source>
        <strain evidence="5">CBS 473.64</strain>
    </source>
</reference>
<proteinExistence type="inferred from homology"/>
<evidence type="ECO:0000259" key="4">
    <source>
        <dbReference type="PROSITE" id="PS50174"/>
    </source>
</evidence>
<dbReference type="Pfam" id="PF01585">
    <property type="entry name" value="G-patch"/>
    <property type="match status" value="1"/>
</dbReference>